<dbReference type="EMBL" id="OZ004254">
    <property type="protein sequence ID" value="CAK7897121.1"/>
    <property type="molecule type" value="Genomic_DNA"/>
</dbReference>
<evidence type="ECO:0000313" key="3">
    <source>
        <dbReference type="Proteomes" id="UP001497600"/>
    </source>
</evidence>
<evidence type="ECO:0008006" key="4">
    <source>
        <dbReference type="Google" id="ProtNLM"/>
    </source>
</evidence>
<dbReference type="Proteomes" id="UP001497600">
    <property type="component" value="Chromosome B"/>
</dbReference>
<evidence type="ECO:0000256" key="1">
    <source>
        <dbReference type="SAM" id="SignalP"/>
    </source>
</evidence>
<proteinExistence type="predicted"/>
<accession>A0ABP0EB28</accession>
<name>A0ABP0EB28_9ASCO</name>
<keyword evidence="1" id="KW-0732">Signal</keyword>
<feature type="chain" id="PRO_5047203907" description="Opaque-phase-specific protein OP4" evidence="1">
    <location>
        <begin position="20"/>
        <end position="340"/>
    </location>
</feature>
<organism evidence="2 3">
    <name type="scientific">[Candida] anglica</name>
    <dbReference type="NCBI Taxonomy" id="148631"/>
    <lineage>
        <taxon>Eukaryota</taxon>
        <taxon>Fungi</taxon>
        <taxon>Dikarya</taxon>
        <taxon>Ascomycota</taxon>
        <taxon>Saccharomycotina</taxon>
        <taxon>Pichiomycetes</taxon>
        <taxon>Debaryomycetaceae</taxon>
        <taxon>Kurtzmaniella</taxon>
    </lineage>
</organism>
<protein>
    <recommendedName>
        <fullName evidence="4">Opaque-phase-specific protein OP4</fullName>
    </recommendedName>
</protein>
<gene>
    <name evidence="2" type="ORF">CAAN4_B08350</name>
</gene>
<sequence>MKVSNYIISALGLAPLAAATIVTAKSEEFEVAQRDIFAELSEEIAAFSQEHLSKRADSPSSIESLLLAVNQSGIIFQTVDSIATSQPAMDNLANLLISVLKSNSSASSMLSSLNISLNVSDILETVKASGIITTIADGLLLNDQNRQAVAAVAGDTLANHVWASKILQGLGDGKDLTVDYIADTVKNTVPKGEAANSTDSSKEAVFTNAKRAESTSGSYQTFVNNLVNAALASQALSISLDGVLAALNDTGLGLSLVMQGLNSTSLRTIGSYVLPKVYNSGALDNIDLNTFYQHSKKSGLTANALQSLFTNEKYAPPVALIFKQMEDQGVFEKVRLHLYG</sequence>
<feature type="signal peptide" evidence="1">
    <location>
        <begin position="1"/>
        <end position="19"/>
    </location>
</feature>
<reference evidence="2 3" key="1">
    <citation type="submission" date="2024-01" db="EMBL/GenBank/DDBJ databases">
        <authorList>
            <consortium name="Genoscope - CEA"/>
            <person name="William W."/>
        </authorList>
    </citation>
    <scope>NUCLEOTIDE SEQUENCE [LARGE SCALE GENOMIC DNA]</scope>
    <source>
        <strain evidence="2 3">29B2s-10</strain>
    </source>
</reference>
<keyword evidence="3" id="KW-1185">Reference proteome</keyword>
<evidence type="ECO:0000313" key="2">
    <source>
        <dbReference type="EMBL" id="CAK7897121.1"/>
    </source>
</evidence>